<feature type="region of interest" description="Disordered" evidence="1">
    <location>
        <begin position="246"/>
        <end position="271"/>
    </location>
</feature>
<dbReference type="EMBL" id="LFJN01000003">
    <property type="protein sequence ID" value="KPI44252.1"/>
    <property type="molecule type" value="Genomic_DNA"/>
</dbReference>
<accession>A0A0N1P1W2</accession>
<dbReference type="GeneID" id="28740759"/>
<name>A0A0N1P1W2_9EURO</name>
<keyword evidence="3" id="KW-1185">Reference proteome</keyword>
<dbReference type="Proteomes" id="UP000038010">
    <property type="component" value="Unassembled WGS sequence"/>
</dbReference>
<reference evidence="2 3" key="1">
    <citation type="submission" date="2015-06" db="EMBL/GenBank/DDBJ databases">
        <title>Draft genome of the ant-associated black yeast Phialophora attae CBS 131958.</title>
        <authorList>
            <person name="Moreno L.F."/>
            <person name="Stielow B.J."/>
            <person name="de Hoog S."/>
            <person name="Vicente V.A."/>
            <person name="Weiss V.A."/>
            <person name="de Vries M."/>
            <person name="Cruz L.M."/>
            <person name="Souza E.M."/>
        </authorList>
    </citation>
    <scope>NUCLEOTIDE SEQUENCE [LARGE SCALE GENOMIC DNA]</scope>
    <source>
        <strain evidence="2 3">CBS 131958</strain>
    </source>
</reference>
<sequence length="850" mass="93078">MCTGYAYNAYVRYFCVSHTHNARPDRETDGPKTRQIAGVRSGSTHMHKQRCATPFSSTTFPAGTLTSTSTTAMLTPQFGVLQPSPTNTTRVRVTHPNYVPTTLLEKETTRYGEDTADWRSHDVQWGAAHSYVRKCPACLEEEIEGVIGDVDYLEGLGRGVDGGRRGVRRWRIFAGMELAPSDGAMGGVESNGGTEEEAGGGDNGVDRNGVEAGNVADGAGDEEEEDDGVDDEVRRQVLIIDNDLMDLDDALSPNSNGQEATSEEEGGILTTFERGLLEETRRAIRELERRRRRDDSGSDDVTPATANGSSAQASNRSIVVVRNFGDGDQPIGDMASGMTPEQAEEILERARVVVARLDERDAAARSAADNANGRLGDYAVERRDSPMNRDLVVDDTTMSGAVQREPTPSPPQRPVSRERIRPRRLQPVQPFRPGHLTLNPPSLGPRVLARQARNRNIMVQAREAEERILAQDGQGGLTPDQRGLLFSGQPILATIPEELRENVVRTLGELERQGGRWEPIVGDSNGTRMWIDGAADEEVDWAGAAEGSSPGPRRAAGRTSAFEEMLPRPRRVPGGPLIGNLSTGFLSIPEPGPPNVDAVDQPTSRWSESSSDSTPTTENGNTSPPRQDTPGNLYRFSTYRRPGDNREAWEVNHPVQSSPNRIGTTTSALAGLTLGPNDCPCHIPREWATASNTPTHDGITNHRATLAVQRDSSAHRSARLPRQVKQEELSGDTWEVAVHFEGCGHKLAVFVEKLAYADAANVTSKCGCYGFDRCLVSQRKAVSRQKCLVCRMERDREVWVGKEPGRSGEDRMPWFGRWVRLLESTREWHLWPFGAKCVEGAGDSGGVHFR</sequence>
<feature type="compositionally biased region" description="Basic and acidic residues" evidence="1">
    <location>
        <begin position="287"/>
        <end position="296"/>
    </location>
</feature>
<comment type="caution">
    <text evidence="2">The sequence shown here is derived from an EMBL/GenBank/DDBJ whole genome shotgun (WGS) entry which is preliminary data.</text>
</comment>
<evidence type="ECO:0000313" key="2">
    <source>
        <dbReference type="EMBL" id="KPI44252.1"/>
    </source>
</evidence>
<feature type="compositionally biased region" description="Low complexity" evidence="1">
    <location>
        <begin position="603"/>
        <end position="617"/>
    </location>
</feature>
<feature type="compositionally biased region" description="Acidic residues" evidence="1">
    <location>
        <begin position="219"/>
        <end position="230"/>
    </location>
</feature>
<dbReference type="VEuPathDB" id="FungiDB:AB675_8433"/>
<proteinExistence type="predicted"/>
<feature type="region of interest" description="Disordered" evidence="1">
    <location>
        <begin position="397"/>
        <end position="419"/>
    </location>
</feature>
<dbReference type="OrthoDB" id="10658334at2759"/>
<feature type="region of interest" description="Disordered" evidence="1">
    <location>
        <begin position="287"/>
        <end position="318"/>
    </location>
</feature>
<dbReference type="AlphaFoldDB" id="A0A0N1P1W2"/>
<feature type="region of interest" description="Disordered" evidence="1">
    <location>
        <begin position="182"/>
        <end position="232"/>
    </location>
</feature>
<evidence type="ECO:0000256" key="1">
    <source>
        <dbReference type="SAM" id="MobiDB-lite"/>
    </source>
</evidence>
<organism evidence="2 3">
    <name type="scientific">Cyphellophora attinorum</name>
    <dbReference type="NCBI Taxonomy" id="1664694"/>
    <lineage>
        <taxon>Eukaryota</taxon>
        <taxon>Fungi</taxon>
        <taxon>Dikarya</taxon>
        <taxon>Ascomycota</taxon>
        <taxon>Pezizomycotina</taxon>
        <taxon>Eurotiomycetes</taxon>
        <taxon>Chaetothyriomycetidae</taxon>
        <taxon>Chaetothyriales</taxon>
        <taxon>Cyphellophoraceae</taxon>
        <taxon>Cyphellophora</taxon>
    </lineage>
</organism>
<feature type="compositionally biased region" description="Polar residues" evidence="1">
    <location>
        <begin position="304"/>
        <end position="317"/>
    </location>
</feature>
<feature type="region of interest" description="Disordered" evidence="1">
    <location>
        <begin position="543"/>
        <end position="636"/>
    </location>
</feature>
<evidence type="ECO:0000313" key="3">
    <source>
        <dbReference type="Proteomes" id="UP000038010"/>
    </source>
</evidence>
<protein>
    <submittedName>
        <fullName evidence="2">Uncharacterized protein</fullName>
    </submittedName>
</protein>
<dbReference type="RefSeq" id="XP_018004215.1">
    <property type="nucleotide sequence ID" value="XM_018148879.1"/>
</dbReference>
<gene>
    <name evidence="2" type="ORF">AB675_8433</name>
</gene>
<feature type="compositionally biased region" description="Polar residues" evidence="1">
    <location>
        <begin position="618"/>
        <end position="630"/>
    </location>
</feature>